<dbReference type="InterPro" id="IPR036942">
    <property type="entry name" value="Beta-barrel_TonB_sf"/>
</dbReference>
<reference evidence="5" key="1">
    <citation type="submission" date="2016-09" db="EMBL/GenBank/DDBJ databases">
        <authorList>
            <person name="Varghese N."/>
            <person name="Submissions S."/>
        </authorList>
    </citation>
    <scope>NUCLEOTIDE SEQUENCE [LARGE SCALE GENOMIC DNA]</scope>
    <source>
        <strain evidence="5">TNe-862</strain>
    </source>
</reference>
<dbReference type="STRING" id="416944.SAMN05421548_11743"/>
<dbReference type="AlphaFoldDB" id="A0A1G6TJF8"/>
<accession>A0A1G6TJF8</accession>
<evidence type="ECO:0000256" key="1">
    <source>
        <dbReference type="ARBA" id="ARBA00004442"/>
    </source>
</evidence>
<dbReference type="EMBL" id="FMYQ01000017">
    <property type="protein sequence ID" value="SDD28557.1"/>
    <property type="molecule type" value="Genomic_DNA"/>
</dbReference>
<comment type="subcellular location">
    <subcellularLocation>
        <location evidence="1">Cell outer membrane</location>
    </subcellularLocation>
</comment>
<name>A0A1G6TJF8_9BURK</name>
<protein>
    <submittedName>
        <fullName evidence="4">Catecholate siderophore receptor</fullName>
    </submittedName>
</protein>
<sequence>MTLRIPSATTADAMVSYDVSDSHFALNVISLTDALAYSSAFSNGYATPTAGRTITFTAGLRDGCLPSTL</sequence>
<evidence type="ECO:0000313" key="4">
    <source>
        <dbReference type="EMBL" id="SDD28557.1"/>
    </source>
</evidence>
<evidence type="ECO:0000313" key="5">
    <source>
        <dbReference type="Proteomes" id="UP000198908"/>
    </source>
</evidence>
<gene>
    <name evidence="4" type="ORF">SAMN05421548_11743</name>
</gene>
<organism evidence="4 5">
    <name type="scientific">Paraburkholderia lycopersici</name>
    <dbReference type="NCBI Taxonomy" id="416944"/>
    <lineage>
        <taxon>Bacteria</taxon>
        <taxon>Pseudomonadati</taxon>
        <taxon>Pseudomonadota</taxon>
        <taxon>Betaproteobacteria</taxon>
        <taxon>Burkholderiales</taxon>
        <taxon>Burkholderiaceae</taxon>
        <taxon>Paraburkholderia</taxon>
    </lineage>
</organism>
<keyword evidence="3" id="KW-0998">Cell outer membrane</keyword>
<keyword evidence="2" id="KW-0472">Membrane</keyword>
<dbReference type="Gene3D" id="2.40.170.20">
    <property type="entry name" value="TonB-dependent receptor, beta-barrel domain"/>
    <property type="match status" value="1"/>
</dbReference>
<dbReference type="OrthoDB" id="9790771at2"/>
<proteinExistence type="predicted"/>
<evidence type="ECO:0000256" key="3">
    <source>
        <dbReference type="ARBA" id="ARBA00023237"/>
    </source>
</evidence>
<keyword evidence="4" id="KW-0675">Receptor</keyword>
<dbReference type="SUPFAM" id="SSF56935">
    <property type="entry name" value="Porins"/>
    <property type="match status" value="1"/>
</dbReference>
<evidence type="ECO:0000256" key="2">
    <source>
        <dbReference type="ARBA" id="ARBA00023136"/>
    </source>
</evidence>
<keyword evidence="5" id="KW-1185">Reference proteome</keyword>
<dbReference type="Proteomes" id="UP000198908">
    <property type="component" value="Unassembled WGS sequence"/>
</dbReference>
<dbReference type="GO" id="GO:0009279">
    <property type="term" value="C:cell outer membrane"/>
    <property type="evidence" value="ECO:0007669"/>
    <property type="project" value="UniProtKB-SubCell"/>
</dbReference>